<comment type="caution">
    <text evidence="1">The sequence shown here is derived from an EMBL/GenBank/DDBJ whole genome shotgun (WGS) entry which is preliminary data.</text>
</comment>
<dbReference type="AlphaFoldDB" id="A0ABD6C8V0"/>
<dbReference type="InterPro" id="IPR057183">
    <property type="entry name" value="DUF7861"/>
</dbReference>
<proteinExistence type="predicted"/>
<evidence type="ECO:0000313" key="2">
    <source>
        <dbReference type="Proteomes" id="UP001597119"/>
    </source>
</evidence>
<dbReference type="Proteomes" id="UP001597119">
    <property type="component" value="Unassembled WGS sequence"/>
</dbReference>
<name>A0ABD6C8V0_9EURY</name>
<keyword evidence="2" id="KW-1185">Reference proteome</keyword>
<organism evidence="1 2">
    <name type="scientific">Halorientalis brevis</name>
    <dbReference type="NCBI Taxonomy" id="1126241"/>
    <lineage>
        <taxon>Archaea</taxon>
        <taxon>Methanobacteriati</taxon>
        <taxon>Methanobacteriota</taxon>
        <taxon>Stenosarchaea group</taxon>
        <taxon>Halobacteria</taxon>
        <taxon>Halobacteriales</taxon>
        <taxon>Haloarculaceae</taxon>
        <taxon>Halorientalis</taxon>
    </lineage>
</organism>
<sequence length="81" mass="9098">MVHDRVHAREPTHDRERWQTGTIADVTERDGHCVVTVTDDGTSVELVVTVAIRDLFVSRLDVPDGGSPVGEQVWYRKKGDQ</sequence>
<accession>A0ABD6C8V0</accession>
<gene>
    <name evidence="1" type="ORF">ACFR9U_05820</name>
</gene>
<dbReference type="EMBL" id="JBHUDJ010000002">
    <property type="protein sequence ID" value="MFD1586490.1"/>
    <property type="molecule type" value="Genomic_DNA"/>
</dbReference>
<dbReference type="RefSeq" id="WP_247379614.1">
    <property type="nucleotide sequence ID" value="NZ_JALLGV010000007.1"/>
</dbReference>
<reference evidence="1 2" key="1">
    <citation type="journal article" date="2019" name="Int. J. Syst. Evol. Microbiol.">
        <title>The Global Catalogue of Microorganisms (GCM) 10K type strain sequencing project: providing services to taxonomists for standard genome sequencing and annotation.</title>
        <authorList>
            <consortium name="The Broad Institute Genomics Platform"/>
            <consortium name="The Broad Institute Genome Sequencing Center for Infectious Disease"/>
            <person name="Wu L."/>
            <person name="Ma J."/>
        </authorList>
    </citation>
    <scope>NUCLEOTIDE SEQUENCE [LARGE SCALE GENOMIC DNA]</scope>
    <source>
        <strain evidence="1 2">CGMCC 1.12125</strain>
    </source>
</reference>
<dbReference type="Pfam" id="PF25260">
    <property type="entry name" value="DUF7861"/>
    <property type="match status" value="1"/>
</dbReference>
<protein>
    <submittedName>
        <fullName evidence="1">Uncharacterized protein</fullName>
    </submittedName>
</protein>
<evidence type="ECO:0000313" key="1">
    <source>
        <dbReference type="EMBL" id="MFD1586490.1"/>
    </source>
</evidence>